<dbReference type="RefSeq" id="WP_004084730.1">
    <property type="nucleotide sequence ID" value="NZ_CAOUIW010000040.1"/>
</dbReference>
<gene>
    <name evidence="2" type="ORF">LS77_011005</name>
</gene>
<evidence type="ECO:0000256" key="1">
    <source>
        <dbReference type="SAM" id="Phobius"/>
    </source>
</evidence>
<evidence type="ECO:0000313" key="2">
    <source>
        <dbReference type="EMBL" id="TLE02337.1"/>
    </source>
</evidence>
<name>A0A6D2C6F9_9HELI</name>
<protein>
    <submittedName>
        <fullName evidence="2">Uncharacterized protein</fullName>
    </submittedName>
</protein>
<keyword evidence="1" id="KW-1133">Transmembrane helix</keyword>
<keyword evidence="1" id="KW-0472">Membrane</keyword>
<reference evidence="2 3" key="1">
    <citation type="journal article" date="2014" name="Genome Announc.">
        <title>Draft genome sequences of eight enterohepatic helicobacter species isolated from both laboratory and wild rodents.</title>
        <authorList>
            <person name="Sheh A."/>
            <person name="Shen Z."/>
            <person name="Fox J.G."/>
        </authorList>
    </citation>
    <scope>NUCLEOTIDE SEQUENCE [LARGE SCALE GENOMIC DNA]</scope>
    <source>
        <strain evidence="2 3">Missouri</strain>
    </source>
</reference>
<dbReference type="AlphaFoldDB" id="A0A6D2C6F9"/>
<feature type="transmembrane region" description="Helical" evidence="1">
    <location>
        <begin position="36"/>
        <end position="57"/>
    </location>
</feature>
<dbReference type="Proteomes" id="UP000029870">
    <property type="component" value="Unassembled WGS sequence"/>
</dbReference>
<accession>A0A6D2C6F9</accession>
<proteinExistence type="predicted"/>
<evidence type="ECO:0000313" key="3">
    <source>
        <dbReference type="Proteomes" id="UP000029870"/>
    </source>
</evidence>
<sequence length="206" mass="24420">MIHILLLTTFSTILSYLILKSIYTIIFKSKKKVSKFLVFIGAVGLIVFYYTPYSFYVEPSYWEFKKMCKLNELPNNEEKFNKILGYFDTSLDTLDWEELNHNNDKRKWKVTKEHGFYRQGIYEYATTNKGKQLNSRTSIIAAFLSNKSEINQYNINQMSIGGSWHTRRYYFEIANLTRHDDMWIEKTLACVDVAKEKLYTASKEKL</sequence>
<comment type="caution">
    <text evidence="2">The sequence shown here is derived from an EMBL/GenBank/DDBJ whole genome shotgun (WGS) entry which is preliminary data.</text>
</comment>
<organism evidence="2 3">
    <name type="scientific">Helicobacter bilis</name>
    <dbReference type="NCBI Taxonomy" id="37372"/>
    <lineage>
        <taxon>Bacteria</taxon>
        <taxon>Pseudomonadati</taxon>
        <taxon>Campylobacterota</taxon>
        <taxon>Epsilonproteobacteria</taxon>
        <taxon>Campylobacterales</taxon>
        <taxon>Helicobacteraceae</taxon>
        <taxon>Helicobacter</taxon>
    </lineage>
</organism>
<keyword evidence="1" id="KW-0812">Transmembrane</keyword>
<dbReference type="EMBL" id="JRPH02000063">
    <property type="protein sequence ID" value="TLE02337.1"/>
    <property type="molecule type" value="Genomic_DNA"/>
</dbReference>